<dbReference type="SUPFAM" id="SSF51735">
    <property type="entry name" value="NAD(P)-binding Rossmann-fold domains"/>
    <property type="match status" value="1"/>
</dbReference>
<keyword evidence="2" id="KW-0560">Oxidoreductase</keyword>
<keyword evidence="1" id="KW-0521">NADP</keyword>
<evidence type="ECO:0000256" key="1">
    <source>
        <dbReference type="ARBA" id="ARBA00022857"/>
    </source>
</evidence>
<dbReference type="CDD" id="cd05325">
    <property type="entry name" value="carb_red_sniffer_like_SDR_c"/>
    <property type="match status" value="1"/>
</dbReference>
<dbReference type="AlphaFoldDB" id="A0A1R1EJR0"/>
<dbReference type="PANTHER" id="PTHR43544">
    <property type="entry name" value="SHORT-CHAIN DEHYDROGENASE/REDUCTASE"/>
    <property type="match status" value="1"/>
</dbReference>
<gene>
    <name evidence="3" type="ORF">BK138_24910</name>
</gene>
<dbReference type="Gene3D" id="3.40.50.720">
    <property type="entry name" value="NAD(P)-binding Rossmann-like Domain"/>
    <property type="match status" value="1"/>
</dbReference>
<evidence type="ECO:0000313" key="3">
    <source>
        <dbReference type="EMBL" id="OMF52063.1"/>
    </source>
</evidence>
<dbReference type="RefSeq" id="WP_076173489.1">
    <property type="nucleotide sequence ID" value="NZ_MRTP01000008.1"/>
</dbReference>
<name>A0A1R1EJR0_9BACL</name>
<dbReference type="STRING" id="297318.BK138_24910"/>
<evidence type="ECO:0000256" key="2">
    <source>
        <dbReference type="ARBA" id="ARBA00023002"/>
    </source>
</evidence>
<protein>
    <recommendedName>
        <fullName evidence="5">Short-chain dehydrogenase</fullName>
    </recommendedName>
</protein>
<organism evidence="3 4">
    <name type="scientific">Paenibacillus rhizosphaerae</name>
    <dbReference type="NCBI Taxonomy" id="297318"/>
    <lineage>
        <taxon>Bacteria</taxon>
        <taxon>Bacillati</taxon>
        <taxon>Bacillota</taxon>
        <taxon>Bacilli</taxon>
        <taxon>Bacillales</taxon>
        <taxon>Paenibacillaceae</taxon>
        <taxon>Paenibacillus</taxon>
    </lineage>
</organism>
<evidence type="ECO:0008006" key="5">
    <source>
        <dbReference type="Google" id="ProtNLM"/>
    </source>
</evidence>
<dbReference type="EMBL" id="MRTP01000008">
    <property type="protein sequence ID" value="OMF52063.1"/>
    <property type="molecule type" value="Genomic_DNA"/>
</dbReference>
<reference evidence="3 4" key="1">
    <citation type="submission" date="2016-11" db="EMBL/GenBank/DDBJ databases">
        <title>Paenibacillus species isolates.</title>
        <authorList>
            <person name="Beno S.M."/>
        </authorList>
    </citation>
    <scope>NUCLEOTIDE SEQUENCE [LARGE SCALE GENOMIC DNA]</scope>
    <source>
        <strain evidence="3 4">FSL R5-0378</strain>
    </source>
</reference>
<dbReference type="InterPro" id="IPR051468">
    <property type="entry name" value="Fungal_SecMetab_SDRs"/>
</dbReference>
<dbReference type="Pfam" id="PF00106">
    <property type="entry name" value="adh_short"/>
    <property type="match status" value="1"/>
</dbReference>
<proteinExistence type="predicted"/>
<comment type="caution">
    <text evidence="3">The sequence shown here is derived from an EMBL/GenBank/DDBJ whole genome shotgun (WGS) entry which is preliminary data.</text>
</comment>
<sequence>MSRSRVAVVTGADRGLGLGITKRLLELGWDVFAGSYLADWPELTELRQKEPERLYVIPLDVASDESVQAASRAVERKTDRVDVLINNAGIATRYPRTIHEEQVEEELLRIYNVNAVGPMRMAQAFVPLLRAGSGKRMCFVSSEAGSINRSFRDNWYGYCMSKTALNRGVQCLFDELRPEGFTFRLYHPGWVRSYMSGELNTEGDLDADDAARMAVAYFLRDRYEGPGIQEEDRLVMRDWLGREWPW</sequence>
<dbReference type="InterPro" id="IPR036291">
    <property type="entry name" value="NAD(P)-bd_dom_sf"/>
</dbReference>
<dbReference type="GO" id="GO:0016491">
    <property type="term" value="F:oxidoreductase activity"/>
    <property type="evidence" value="ECO:0007669"/>
    <property type="project" value="UniProtKB-KW"/>
</dbReference>
<dbReference type="Proteomes" id="UP000187172">
    <property type="component" value="Unassembled WGS sequence"/>
</dbReference>
<accession>A0A1R1EJR0</accession>
<dbReference type="InterPro" id="IPR002347">
    <property type="entry name" value="SDR_fam"/>
</dbReference>
<evidence type="ECO:0000313" key="4">
    <source>
        <dbReference type="Proteomes" id="UP000187172"/>
    </source>
</evidence>
<keyword evidence="4" id="KW-1185">Reference proteome</keyword>
<dbReference type="PANTHER" id="PTHR43544:SF7">
    <property type="entry name" value="NADB-LER2"/>
    <property type="match status" value="1"/>
</dbReference>
<dbReference type="GO" id="GO:0005737">
    <property type="term" value="C:cytoplasm"/>
    <property type="evidence" value="ECO:0007669"/>
    <property type="project" value="TreeGrafter"/>
</dbReference>
<dbReference type="PRINTS" id="PR00081">
    <property type="entry name" value="GDHRDH"/>
</dbReference>